<dbReference type="EC" id="3.2.1.96" evidence="4"/>
<protein>
    <submittedName>
        <fullName evidence="5">Mannosyl-glycoprotein endo-beta-N-acetylglucosaminidase</fullName>
        <ecNumber evidence="4">3.2.1.96</ecNumber>
    </submittedName>
</protein>
<dbReference type="Proteomes" id="UP000199052">
    <property type="component" value="Unassembled WGS sequence"/>
</dbReference>
<dbReference type="AlphaFoldDB" id="A0A1I2XJV6"/>
<accession>A0A1I2XJV6</accession>
<feature type="region of interest" description="Disordered" evidence="1">
    <location>
        <begin position="43"/>
        <end position="82"/>
    </location>
</feature>
<dbReference type="Proteomes" id="UP000533017">
    <property type="component" value="Unassembled WGS sequence"/>
</dbReference>
<dbReference type="Pfam" id="PF03644">
    <property type="entry name" value="Glyco_hydro_85"/>
    <property type="match status" value="1"/>
</dbReference>
<keyword evidence="4" id="KW-0378">Hydrolase</keyword>
<dbReference type="CDD" id="cd06547">
    <property type="entry name" value="GH85_ENGase"/>
    <property type="match status" value="1"/>
</dbReference>
<dbReference type="Gene3D" id="2.60.120.260">
    <property type="entry name" value="Galactose-binding domain-like"/>
    <property type="match status" value="1"/>
</dbReference>
<name>A0A1I2XJV6_9ACTN</name>
<feature type="domain" description="Cytosolic endo-beta-N-acetylglucosaminidase TIM barrel" evidence="3">
    <location>
        <begin position="149"/>
        <end position="442"/>
    </location>
</feature>
<dbReference type="PANTHER" id="PTHR13246">
    <property type="entry name" value="ENDO BETA N-ACETYLGLUCOSAMINIDASE"/>
    <property type="match status" value="1"/>
</dbReference>
<dbReference type="GO" id="GO:0005829">
    <property type="term" value="C:cytosol"/>
    <property type="evidence" value="ECO:0007669"/>
    <property type="project" value="UniProtKB-SubCell"/>
</dbReference>
<feature type="chain" id="PRO_5011578058" evidence="2">
    <location>
        <begin position="33"/>
        <end position="682"/>
    </location>
</feature>
<organism evidence="5 6">
    <name type="scientific">Actinopolymorpha cephalotaxi</name>
    <dbReference type="NCBI Taxonomy" id="504797"/>
    <lineage>
        <taxon>Bacteria</taxon>
        <taxon>Bacillati</taxon>
        <taxon>Actinomycetota</taxon>
        <taxon>Actinomycetes</taxon>
        <taxon>Propionibacteriales</taxon>
        <taxon>Actinopolymorphaceae</taxon>
        <taxon>Actinopolymorpha</taxon>
    </lineage>
</organism>
<dbReference type="PANTHER" id="PTHR13246:SF1">
    <property type="entry name" value="CYTOSOLIC ENDO-BETA-N-ACETYLGLUCOSAMINIDASE"/>
    <property type="match status" value="1"/>
</dbReference>
<keyword evidence="2" id="KW-0732">Signal</keyword>
<evidence type="ECO:0000256" key="2">
    <source>
        <dbReference type="SAM" id="SignalP"/>
    </source>
</evidence>
<dbReference type="GO" id="GO:0033925">
    <property type="term" value="F:mannosyl-glycoprotein endo-beta-N-acetylglucosaminidase activity"/>
    <property type="evidence" value="ECO:0007669"/>
    <property type="project" value="UniProtKB-EC"/>
</dbReference>
<evidence type="ECO:0000313" key="5">
    <source>
        <dbReference type="EMBL" id="SFH13357.1"/>
    </source>
</evidence>
<keyword evidence="4" id="KW-0326">Glycosidase</keyword>
<dbReference type="STRING" id="504797.SAMN05421678_112215"/>
<evidence type="ECO:0000313" key="4">
    <source>
        <dbReference type="EMBL" id="NYH86280.1"/>
    </source>
</evidence>
<proteinExistence type="predicted"/>
<evidence type="ECO:0000313" key="6">
    <source>
        <dbReference type="Proteomes" id="UP000199052"/>
    </source>
</evidence>
<evidence type="ECO:0000259" key="3">
    <source>
        <dbReference type="Pfam" id="PF03644"/>
    </source>
</evidence>
<keyword evidence="7" id="KW-1185">Reference proteome</keyword>
<feature type="compositionally biased region" description="Low complexity" evidence="1">
    <location>
        <begin position="43"/>
        <end position="81"/>
    </location>
</feature>
<dbReference type="InterPro" id="IPR005201">
    <property type="entry name" value="TIM_ENGase"/>
</dbReference>
<dbReference type="Gene3D" id="3.20.20.80">
    <property type="entry name" value="Glycosidases"/>
    <property type="match status" value="1"/>
</dbReference>
<gene>
    <name evidence="4" type="ORF">FHR37_005131</name>
    <name evidence="5" type="ORF">SAMN05421678_112215</name>
</gene>
<dbReference type="EMBL" id="JACBZA010000001">
    <property type="protein sequence ID" value="NYH86280.1"/>
    <property type="molecule type" value="Genomic_DNA"/>
</dbReference>
<sequence length="682" mass="72443">MGRSTARFGRTAGVALAVGLLGAAMAPGAVSAASTTATRVTPASTAATRVTATGTPATGTTGAGTPATARTGRASSAPSAGVGQPYAPNWFPEELLAWSPSSDPDAAYNRSTTPLAGRVTDRLTTANPLARPRRVMALSVFANTDGNPSQGSADFDYYTSDFWQYLDTLVFWGGSAGEGLILAPNPTVVDAAHRNGVPVLGTVFLPPTVYGGKLEWVRQLLTRDAAGHFPAAAKLAEAADYYGFDGWFVNQETEGADPALAADMRDFLVELKAQGQQVLWYDSMVESGEVDWQDALTDANDGFFAVSDLMFLNYGWNADRLASSAAHAKAMGRDPADLHAGVDVGWRQFAVQSYFDTLFPDGGNGSGVSLALYRPDFTLTGTDDRSQYAERDARFWVGADDDPSTSGADADGWRGVSTKVAEHAVVTHTPFVTRFGDGRGRLWAYDGKVWQRGDWNNLSAQDVLPTWRWIVRGAPLTVDLDHGQAWRGGSSLHIRGDLTEPTTIPLYATRLTVGRDTRLRVTATGDASWDAVLRFADQPGRDVVVPLGDTGTRWRTHTAALGRFGGRALVSVGLRLRGAQPDLDVHVGEFALLGHGSRPPAAPVNVEAERSGDGVRVHWVSRAGEGTRYEVEAVTARGDRTWLGATTGSAFYAAKLPADTARVEVVPVGADGRRAAAGSGRL</sequence>
<dbReference type="InterPro" id="IPR032979">
    <property type="entry name" value="ENGase"/>
</dbReference>
<dbReference type="EMBL" id="FOOI01000012">
    <property type="protein sequence ID" value="SFH13357.1"/>
    <property type="molecule type" value="Genomic_DNA"/>
</dbReference>
<evidence type="ECO:0000256" key="1">
    <source>
        <dbReference type="SAM" id="MobiDB-lite"/>
    </source>
</evidence>
<dbReference type="RefSeq" id="WP_175542656.1">
    <property type="nucleotide sequence ID" value="NZ_FOOI01000012.1"/>
</dbReference>
<reference evidence="4 7" key="2">
    <citation type="submission" date="2020-07" db="EMBL/GenBank/DDBJ databases">
        <title>Sequencing the genomes of 1000 actinobacteria strains.</title>
        <authorList>
            <person name="Klenk H.-P."/>
        </authorList>
    </citation>
    <scope>NUCLEOTIDE SEQUENCE [LARGE SCALE GENOMIC DNA]</scope>
    <source>
        <strain evidence="4 7">DSM 45117</strain>
    </source>
</reference>
<feature type="signal peptide" evidence="2">
    <location>
        <begin position="1"/>
        <end position="32"/>
    </location>
</feature>
<evidence type="ECO:0000313" key="7">
    <source>
        <dbReference type="Proteomes" id="UP000533017"/>
    </source>
</evidence>
<reference evidence="5 6" key="1">
    <citation type="submission" date="2016-10" db="EMBL/GenBank/DDBJ databases">
        <authorList>
            <person name="de Groot N.N."/>
        </authorList>
    </citation>
    <scope>NUCLEOTIDE SEQUENCE [LARGE SCALE GENOMIC DNA]</scope>
    <source>
        <strain evidence="5 6">CPCC 202808</strain>
    </source>
</reference>